<dbReference type="EMBL" id="CP039628">
    <property type="protein sequence ID" value="QLI60494.1"/>
    <property type="molecule type" value="Genomic_DNA"/>
</dbReference>
<evidence type="ECO:0000313" key="2">
    <source>
        <dbReference type="Proteomes" id="UP000266778"/>
    </source>
</evidence>
<reference evidence="1 2" key="1">
    <citation type="submission" date="2019-04" db="EMBL/GenBank/DDBJ databases">
        <title>Novel transposon Tn6433 variants accelerate the dissemination of tet(E) in Aeromonas under oxytetracycline stresses.</title>
        <authorList>
            <person name="Shi Y."/>
            <person name="Tian Z."/>
            <person name="Zhang Y."/>
            <person name="Zhang H."/>
            <person name="Yang M."/>
        </authorList>
    </citation>
    <scope>NUCLEOTIDE SEQUENCE [LARGE SCALE GENOMIC DNA]</scope>
    <source>
        <strain evidence="1 2">T25-39</strain>
        <plasmid evidence="2">paeca2</plasmid>
    </source>
</reference>
<sequence length="136" mass="14708">MQVGMAVDYQMDNVNTGSGIVTAYQPETGRVTVLDVDDGHHFSGDEDHTTISEDRYVTLTLRYGPGHPVPTDDRFLGSQCIAGGEVVGLAYYHGQQCLQAAIWALQQQGTTAANRAVALIQAMQSQGSHDRNLDDV</sequence>
<organism evidence="1 2">
    <name type="scientific">Aeromonas caviae</name>
    <name type="common">Aeromonas punctata</name>
    <dbReference type="NCBI Taxonomy" id="648"/>
    <lineage>
        <taxon>Bacteria</taxon>
        <taxon>Pseudomonadati</taxon>
        <taxon>Pseudomonadota</taxon>
        <taxon>Gammaproteobacteria</taxon>
        <taxon>Aeromonadales</taxon>
        <taxon>Aeromonadaceae</taxon>
        <taxon>Aeromonas</taxon>
    </lineage>
</organism>
<protein>
    <submittedName>
        <fullName evidence="1">Uncharacterized protein</fullName>
    </submittedName>
</protein>
<dbReference type="Proteomes" id="UP000266778">
    <property type="component" value="Plasmid pAeca2"/>
</dbReference>
<accession>A0A7D5YMA8</accession>
<name>A0A7D5YMA8_AERCA</name>
<dbReference type="AlphaFoldDB" id="A0A7D5YMA8"/>
<geneLocation type="plasmid" evidence="2">
    <name>paeca2</name>
</geneLocation>
<keyword evidence="1" id="KW-0614">Plasmid</keyword>
<gene>
    <name evidence="1" type="ORF">C1C91_23740</name>
</gene>
<evidence type="ECO:0000313" key="1">
    <source>
        <dbReference type="EMBL" id="QLI60494.1"/>
    </source>
</evidence>
<proteinExistence type="predicted"/>